<evidence type="ECO:0008006" key="3">
    <source>
        <dbReference type="Google" id="ProtNLM"/>
    </source>
</evidence>
<proteinExistence type="predicted"/>
<protein>
    <recommendedName>
        <fullName evidence="3">CPXCG motif-containing cysteine-rich protein</fullName>
    </recommendedName>
</protein>
<keyword evidence="2" id="KW-1185">Reference proteome</keyword>
<dbReference type="EMBL" id="RSCK01000007">
    <property type="protein sequence ID" value="RUT13374.1"/>
    <property type="molecule type" value="Genomic_DNA"/>
</dbReference>
<reference evidence="1 2" key="1">
    <citation type="journal article" date="2019" name="Genome Biol. Evol.">
        <title>Day and night: Metabolic profiles and evolutionary relationships of six axenic non-marine cyanobacteria.</title>
        <authorList>
            <person name="Will S.E."/>
            <person name="Henke P."/>
            <person name="Boedeker C."/>
            <person name="Huang S."/>
            <person name="Brinkmann H."/>
            <person name="Rohde M."/>
            <person name="Jarek M."/>
            <person name="Friedl T."/>
            <person name="Seufert S."/>
            <person name="Schumacher M."/>
            <person name="Overmann J."/>
            <person name="Neumann-Schaal M."/>
            <person name="Petersen J."/>
        </authorList>
    </citation>
    <scope>NUCLEOTIDE SEQUENCE [LARGE SCALE GENOMIC DNA]</scope>
    <source>
        <strain evidence="1 2">SAG 39.79</strain>
    </source>
</reference>
<name>A0AB37UPK7_9CYAN</name>
<gene>
    <name evidence="1" type="ORF">DSM107010_13290</name>
</gene>
<evidence type="ECO:0000313" key="2">
    <source>
        <dbReference type="Proteomes" id="UP000282574"/>
    </source>
</evidence>
<comment type="caution">
    <text evidence="1">The sequence shown here is derived from an EMBL/GenBank/DDBJ whole genome shotgun (WGS) entry which is preliminary data.</text>
</comment>
<organism evidence="1 2">
    <name type="scientific">Chroococcidiopsis cubana SAG 39.79</name>
    <dbReference type="NCBI Taxonomy" id="388085"/>
    <lineage>
        <taxon>Bacteria</taxon>
        <taxon>Bacillati</taxon>
        <taxon>Cyanobacteriota</taxon>
        <taxon>Cyanophyceae</taxon>
        <taxon>Chroococcidiopsidales</taxon>
        <taxon>Chroococcidiopsidaceae</taxon>
        <taxon>Chroococcidiopsis</taxon>
    </lineage>
</organism>
<evidence type="ECO:0000313" key="1">
    <source>
        <dbReference type="EMBL" id="RUT13374.1"/>
    </source>
</evidence>
<dbReference type="AlphaFoldDB" id="A0AB37UPK7"/>
<accession>A0AB37UPK7</accession>
<dbReference type="Proteomes" id="UP000282574">
    <property type="component" value="Unassembled WGS sequence"/>
</dbReference>
<sequence length="70" mass="8365">MLEKHCEQDRNIPPIYCPYCNRRLWYMGKHKLFLFPMSNSGDRQQIIESNSTVEELVCGEHGKFFVELQE</sequence>